<feature type="domain" description="C2H2-type" evidence="10">
    <location>
        <begin position="310"/>
        <end position="332"/>
    </location>
</feature>
<dbReference type="Gene3D" id="3.30.160.60">
    <property type="entry name" value="Classic Zinc Finger"/>
    <property type="match status" value="11"/>
</dbReference>
<dbReference type="FunFam" id="3.30.160.60:FF:000557">
    <property type="entry name" value="zinc finger and SCAN domain-containing protein 29"/>
    <property type="match status" value="1"/>
</dbReference>
<dbReference type="PROSITE" id="PS50157">
    <property type="entry name" value="ZINC_FINGER_C2H2_2"/>
    <property type="match status" value="11"/>
</dbReference>
<dbReference type="SUPFAM" id="SSF57716">
    <property type="entry name" value="Glucocorticoid receptor-like (DNA-binding domain)"/>
    <property type="match status" value="1"/>
</dbReference>
<dbReference type="FunFam" id="3.30.160.60:FF:000145">
    <property type="entry name" value="Zinc finger protein 574"/>
    <property type="match status" value="1"/>
</dbReference>
<keyword evidence="6" id="KW-0539">Nucleus</keyword>
<evidence type="ECO:0000256" key="5">
    <source>
        <dbReference type="ARBA" id="ARBA00022833"/>
    </source>
</evidence>
<evidence type="ECO:0000259" key="10">
    <source>
        <dbReference type="PROSITE" id="PS50157"/>
    </source>
</evidence>
<feature type="domain" description="C2H2-type" evidence="10">
    <location>
        <begin position="611"/>
        <end position="639"/>
    </location>
</feature>
<keyword evidence="5 9" id="KW-0862">Zinc</keyword>
<feature type="binding site" evidence="9">
    <location>
        <position position="73"/>
    </location>
    <ligand>
        <name>Zn(2+)</name>
        <dbReference type="ChEBI" id="CHEBI:29105"/>
    </ligand>
</feature>
<comment type="subcellular location">
    <subcellularLocation>
        <location evidence="1">Nucleus</location>
    </subcellularLocation>
</comment>
<dbReference type="Pfam" id="PF00096">
    <property type="entry name" value="zf-C2H2"/>
    <property type="match status" value="8"/>
</dbReference>
<feature type="domain" description="C2H2-type" evidence="10">
    <location>
        <begin position="696"/>
        <end position="723"/>
    </location>
</feature>
<feature type="domain" description="C2H2-type" evidence="10">
    <location>
        <begin position="526"/>
        <end position="554"/>
    </location>
</feature>
<feature type="domain" description="C2H2-type" evidence="10">
    <location>
        <begin position="640"/>
        <end position="667"/>
    </location>
</feature>
<feature type="domain" description="C2H2-type" evidence="10">
    <location>
        <begin position="478"/>
        <end position="506"/>
    </location>
</feature>
<dbReference type="EMBL" id="GEDC01026081">
    <property type="protein sequence ID" value="JAS11217.1"/>
    <property type="molecule type" value="Transcribed_RNA"/>
</dbReference>
<evidence type="ECO:0000256" key="9">
    <source>
        <dbReference type="PROSITE-ProRule" id="PRU01263"/>
    </source>
</evidence>
<dbReference type="FunFam" id="3.30.160.60:FF:000446">
    <property type="entry name" value="Zinc finger protein"/>
    <property type="match status" value="2"/>
</dbReference>
<dbReference type="FunFam" id="3.30.160.60:FF:000100">
    <property type="entry name" value="Zinc finger 45-like"/>
    <property type="match status" value="2"/>
</dbReference>
<dbReference type="InterPro" id="IPR036236">
    <property type="entry name" value="Znf_C2H2_sf"/>
</dbReference>
<dbReference type="GO" id="GO:0048598">
    <property type="term" value="P:embryonic morphogenesis"/>
    <property type="evidence" value="ECO:0007669"/>
    <property type="project" value="UniProtKB-ARBA"/>
</dbReference>
<dbReference type="PROSITE" id="PS51915">
    <property type="entry name" value="ZAD"/>
    <property type="match status" value="1"/>
</dbReference>
<dbReference type="SMART" id="SM00868">
    <property type="entry name" value="zf-AD"/>
    <property type="match status" value="1"/>
</dbReference>
<feature type="binding site" evidence="9">
    <location>
        <position position="27"/>
    </location>
    <ligand>
        <name>Zn(2+)</name>
        <dbReference type="ChEBI" id="CHEBI:29105"/>
    </ligand>
</feature>
<dbReference type="GO" id="GO:0005634">
    <property type="term" value="C:nucleus"/>
    <property type="evidence" value="ECO:0007669"/>
    <property type="project" value="UniProtKB-SubCell"/>
</dbReference>
<evidence type="ECO:0000259" key="11">
    <source>
        <dbReference type="PROSITE" id="PS51915"/>
    </source>
</evidence>
<feature type="domain" description="C2H2-type" evidence="10">
    <location>
        <begin position="583"/>
        <end position="610"/>
    </location>
</feature>
<evidence type="ECO:0000256" key="1">
    <source>
        <dbReference type="ARBA" id="ARBA00004123"/>
    </source>
</evidence>
<proteinExistence type="predicted"/>
<dbReference type="InterPro" id="IPR013087">
    <property type="entry name" value="Znf_C2H2_type"/>
</dbReference>
<feature type="binding site" evidence="9">
    <location>
        <position position="76"/>
    </location>
    <ligand>
        <name>Zn(2+)</name>
        <dbReference type="ChEBI" id="CHEBI:29105"/>
    </ligand>
</feature>
<evidence type="ECO:0000256" key="6">
    <source>
        <dbReference type="ARBA" id="ARBA00023242"/>
    </source>
</evidence>
<evidence type="ECO:0000256" key="7">
    <source>
        <dbReference type="ARBA" id="ARBA00068876"/>
    </source>
</evidence>
<feature type="domain" description="C2H2-type" evidence="10">
    <location>
        <begin position="212"/>
        <end position="235"/>
    </location>
</feature>
<name>A0A1B6CCM5_9HEMI</name>
<gene>
    <name evidence="12" type="ORF">g.36339</name>
</gene>
<evidence type="ECO:0000256" key="4">
    <source>
        <dbReference type="ARBA" id="ARBA00022771"/>
    </source>
</evidence>
<feature type="domain" description="C2H2-type" evidence="10">
    <location>
        <begin position="668"/>
        <end position="695"/>
    </location>
</feature>
<protein>
    <recommendedName>
        <fullName evidence="7">Zinc finger protein 865</fullName>
    </recommendedName>
</protein>
<dbReference type="Gene3D" id="3.40.1800.20">
    <property type="match status" value="1"/>
</dbReference>
<reference evidence="12" key="1">
    <citation type="submission" date="2015-12" db="EMBL/GenBank/DDBJ databases">
        <title>De novo transcriptome assembly of four potential Pierce s Disease insect vectors from Arizona vineyards.</title>
        <authorList>
            <person name="Tassone E.E."/>
        </authorList>
    </citation>
    <scope>NUCLEOTIDE SEQUENCE</scope>
</reference>
<evidence type="ECO:0000313" key="12">
    <source>
        <dbReference type="EMBL" id="JAS11217.1"/>
    </source>
</evidence>
<dbReference type="PROSITE" id="PS00028">
    <property type="entry name" value="ZINC_FINGER_C2H2_1"/>
    <property type="match status" value="11"/>
</dbReference>
<keyword evidence="4 8" id="KW-0863">Zinc-finger</keyword>
<dbReference type="PANTHER" id="PTHR24379:SF121">
    <property type="entry name" value="C2H2-TYPE DOMAIN-CONTAINING PROTEIN"/>
    <property type="match status" value="1"/>
</dbReference>
<dbReference type="PANTHER" id="PTHR24379">
    <property type="entry name" value="KRAB AND ZINC FINGER DOMAIN-CONTAINING"/>
    <property type="match status" value="1"/>
</dbReference>
<dbReference type="FunFam" id="3.30.160.60:FF:000624">
    <property type="entry name" value="zinc finger protein 697"/>
    <property type="match status" value="1"/>
</dbReference>
<keyword evidence="2 9" id="KW-0479">Metal-binding</keyword>
<evidence type="ECO:0000256" key="3">
    <source>
        <dbReference type="ARBA" id="ARBA00022737"/>
    </source>
</evidence>
<feature type="binding site" evidence="9">
    <location>
        <position position="30"/>
    </location>
    <ligand>
        <name>Zn(2+)</name>
        <dbReference type="ChEBI" id="CHEBI:29105"/>
    </ligand>
</feature>
<evidence type="ECO:0000256" key="2">
    <source>
        <dbReference type="ARBA" id="ARBA00022723"/>
    </source>
</evidence>
<dbReference type="AlphaFoldDB" id="A0A1B6CCM5"/>
<dbReference type="SMART" id="SM00355">
    <property type="entry name" value="ZnF_C2H2"/>
    <property type="match status" value="13"/>
</dbReference>
<feature type="domain" description="ZAD" evidence="11">
    <location>
        <begin position="25"/>
        <end position="100"/>
    </location>
</feature>
<feature type="domain" description="C2H2-type" evidence="10">
    <location>
        <begin position="724"/>
        <end position="751"/>
    </location>
</feature>
<evidence type="ECO:0000256" key="8">
    <source>
        <dbReference type="PROSITE-ProRule" id="PRU00042"/>
    </source>
</evidence>
<dbReference type="SUPFAM" id="SSF57667">
    <property type="entry name" value="beta-beta-alpha zinc fingers"/>
    <property type="match status" value="7"/>
</dbReference>
<organism evidence="12">
    <name type="scientific">Clastoptera arizonana</name>
    <name type="common">Arizona spittle bug</name>
    <dbReference type="NCBI Taxonomy" id="38151"/>
    <lineage>
        <taxon>Eukaryota</taxon>
        <taxon>Metazoa</taxon>
        <taxon>Ecdysozoa</taxon>
        <taxon>Arthropoda</taxon>
        <taxon>Hexapoda</taxon>
        <taxon>Insecta</taxon>
        <taxon>Pterygota</taxon>
        <taxon>Neoptera</taxon>
        <taxon>Paraneoptera</taxon>
        <taxon>Hemiptera</taxon>
        <taxon>Auchenorrhyncha</taxon>
        <taxon>Cercopoidea</taxon>
        <taxon>Clastopteridae</taxon>
        <taxon>Clastoptera</taxon>
    </lineage>
</organism>
<dbReference type="GO" id="GO:0008270">
    <property type="term" value="F:zinc ion binding"/>
    <property type="evidence" value="ECO:0007669"/>
    <property type="project" value="UniProtKB-UniRule"/>
</dbReference>
<keyword evidence="3" id="KW-0677">Repeat</keyword>
<dbReference type="InterPro" id="IPR012934">
    <property type="entry name" value="Znf_AD"/>
</dbReference>
<feature type="domain" description="C2H2-type" evidence="10">
    <location>
        <begin position="752"/>
        <end position="779"/>
    </location>
</feature>
<sequence length="779" mass="90464">MEDFKKIPNKLETAITLTDKLNISKLCRICANSSEYLIPIFEGEGMENDLDLKIKKHLPIQVSKDDSLPICVCYQCASTLIAWSELTVKCIEANKRFKSYIDYSCITEHSELLLKENSYLNSIKSSANNSEQGKIQNTLNISDNQVKVKGNLVVEGEINKKGSIVEQNNTSNEKCLTSDKPFKTYHQSNFIFKDTPRTAVFNRIEEIKSGPFLCSNCKEVFLSNSNLQKHIRTAHGQSLFQCEICKITFDTELVFTSHKNNCDKLQDENKTIKEFPGKLGSKSINKRRNFLRHKNIFHDIENKPNKYGKFTCNVCSKSFVKKYHLQFHKESHKCLNEDENYKYDSGSETNNKYSCGLCNKDCSKKYELKSHKIKTGVFDETSNNDLNIQVDSENVCFEKEVQIYEKKIQNCLHQKESFENSNELDNSKDISNNDSDENISCVSDYSVNSEDISRHLDVPVTTITPQVIMENKSLERQYKCSLCNHAYTRKHDMIKHRRQVHTIEERRKDPFEHDLIKKVKESEKKFSCSQCNNSYSRNSDLRKHMIKSHNAEIYKGRQVDTIDDMDVEILNRAKIEINGTTYYHCEICGKNIITKRGYVRHVRIHTGERPFTCHICGKQYRSSTDLMRHLKCVHDGIKNYQCDVCGRYFANKATRNDHRRIHTGERPYICHTCGKAFPTPNSIYVHRRIHTDYFPHQCTFCDKRFRRRQQLNHHIRTHTGEKPHACDICGKCFGVKDEVSRHRLTHSGEKPFSCPICGLCFGQKRYLSSHTKMHHSGLL</sequence>
<dbReference type="Pfam" id="PF07776">
    <property type="entry name" value="zf-AD"/>
    <property type="match status" value="1"/>
</dbReference>
<accession>A0A1B6CCM5</accession>